<dbReference type="AlphaFoldDB" id="A0A1U7Q132"/>
<proteinExistence type="predicted"/>
<evidence type="ECO:0000259" key="2">
    <source>
        <dbReference type="Pfam" id="PF18733"/>
    </source>
</evidence>
<keyword evidence="1" id="KW-0802">TPR repeat</keyword>
<dbReference type="SUPFAM" id="SSF48452">
    <property type="entry name" value="TPR-like"/>
    <property type="match status" value="1"/>
</dbReference>
<gene>
    <name evidence="3" type="ORF">SAMN05660493_03075</name>
</gene>
<organism evidence="3 4">
    <name type="scientific">Epilithonimonas bovis DSM 19482</name>
    <dbReference type="NCBI Taxonomy" id="1121284"/>
    <lineage>
        <taxon>Bacteria</taxon>
        <taxon>Pseudomonadati</taxon>
        <taxon>Bacteroidota</taxon>
        <taxon>Flavobacteriia</taxon>
        <taxon>Flavobacteriales</taxon>
        <taxon>Weeksellaceae</taxon>
        <taxon>Chryseobacterium group</taxon>
        <taxon>Epilithonimonas</taxon>
    </lineage>
</organism>
<dbReference type="Proteomes" id="UP000187261">
    <property type="component" value="Unassembled WGS sequence"/>
</dbReference>
<evidence type="ECO:0000256" key="1">
    <source>
        <dbReference type="PROSITE-ProRule" id="PRU00339"/>
    </source>
</evidence>
<dbReference type="EMBL" id="FTPU01000052">
    <property type="protein sequence ID" value="SIT98332.1"/>
    <property type="molecule type" value="Genomic_DNA"/>
</dbReference>
<dbReference type="InterPro" id="IPR011990">
    <property type="entry name" value="TPR-like_helical_dom_sf"/>
</dbReference>
<dbReference type="InterPro" id="IPR019734">
    <property type="entry name" value="TPR_rpt"/>
</dbReference>
<keyword evidence="4" id="KW-1185">Reference proteome</keyword>
<dbReference type="RefSeq" id="WP_076784393.1">
    <property type="nucleotide sequence ID" value="NZ_FTPU01000052.1"/>
</dbReference>
<feature type="repeat" description="TPR" evidence="1">
    <location>
        <begin position="119"/>
        <end position="152"/>
    </location>
</feature>
<reference evidence="4" key="1">
    <citation type="submission" date="2016-10" db="EMBL/GenBank/DDBJ databases">
        <authorList>
            <person name="Varghese N."/>
            <person name="Submissions S."/>
        </authorList>
    </citation>
    <scope>NUCLEOTIDE SEQUENCE [LARGE SCALE GENOMIC DNA]</scope>
    <source>
        <strain evidence="4">DSM 19482</strain>
    </source>
</reference>
<evidence type="ECO:0000313" key="4">
    <source>
        <dbReference type="Proteomes" id="UP000187261"/>
    </source>
</evidence>
<feature type="domain" description="LA2681-like HEPN" evidence="2">
    <location>
        <begin position="277"/>
        <end position="484"/>
    </location>
</feature>
<dbReference type="Pfam" id="PF18733">
    <property type="entry name" value="HEPN_LA2681"/>
    <property type="match status" value="1"/>
</dbReference>
<accession>A0A1U7Q132</accession>
<sequence>MKKFEDLLLITDISNLTGKEQVEIVGELFDLSFDNNSISGISKAFDLIGQIQIEELSAPLQTLLYYDIANGYGYLRKLKYFNTPDSWNFEMEEISHEVFHLRKAIASLGFEEIDDLRKCQIYTNLGNTFSFIGRFIEAQEYWRKALNIFPNFPMALANSGHGLMFYSNQIFDNSHKLYFINYGYHKIKEALHFKEYLEGDAANQFHKIKSYMDATYDVKILSEQFNLNSFEFGDNEKLNNYRYWCLENYLYINPLNDLGASKFASHDCLNLPSLILETKAPPTYFTLYNQLKQEFATARYFYYKSVVFQDPHFSDEDVVIVDTMESALFSYNLELAKSAFRNTYSILDKIAYFLNDYLKLGNNYNRVNFRSVWFKKDNKTLHEHFQNSQNWALRGLFWLSKDFFIKEHDEVLDPDSKQIAELRNSIEHKGLKIMYDTYLYSNFFNADKEIIFIINRDDFESKTLRLLKTVRAAIMYLAFIINYEEGQKESNGLPTLPMNLSEVPIYMKF</sequence>
<name>A0A1U7Q132_9FLAO</name>
<dbReference type="InterPro" id="IPR040826">
    <property type="entry name" value="HEPN_LA2681"/>
</dbReference>
<dbReference type="SMART" id="SM00028">
    <property type="entry name" value="TPR"/>
    <property type="match status" value="1"/>
</dbReference>
<evidence type="ECO:0000313" key="3">
    <source>
        <dbReference type="EMBL" id="SIT98332.1"/>
    </source>
</evidence>
<dbReference type="Gene3D" id="1.25.40.10">
    <property type="entry name" value="Tetratricopeptide repeat domain"/>
    <property type="match status" value="1"/>
</dbReference>
<dbReference type="OrthoDB" id="108555at2"/>
<dbReference type="PROSITE" id="PS50005">
    <property type="entry name" value="TPR"/>
    <property type="match status" value="1"/>
</dbReference>
<protein>
    <recommendedName>
        <fullName evidence="2">LA2681-like HEPN domain-containing protein</fullName>
    </recommendedName>
</protein>
<dbReference type="STRING" id="1121284.SAMN05660493_03075"/>